<accession>A0A1L3LUU4</accession>
<dbReference type="Pfam" id="PF04972">
    <property type="entry name" value="BON"/>
    <property type="match status" value="1"/>
</dbReference>
<dbReference type="PANTHER" id="PTHR34606:SF15">
    <property type="entry name" value="BON DOMAIN-CONTAINING PROTEIN"/>
    <property type="match status" value="1"/>
</dbReference>
<geneLocation type="plasmid" evidence="3 4">
    <name>C</name>
</geneLocation>
<evidence type="ECO:0000256" key="1">
    <source>
        <dbReference type="SAM" id="MobiDB-lite"/>
    </source>
</evidence>
<sequence length="217" mass="24442">MLAGSTGGHFFQEVGGGWMKDNWQDQRRNPARAEPRRGRRDGWHGGSFRERGFDEERWDRRGDRSGEGVWSAEALRHPDRGRGDPHGLSGRDLAHRIEALGSFDPYENVPPFRNRSGQEDWPAGRRSREEEGSFRGKGPRGYKRSDARIAEDVNDRLTEDPWLDASDIEVSVSNGEVTLGGVVSGRKDKWRAEDSAEAVSGVSHVQNNLRVRPARAR</sequence>
<dbReference type="Proteomes" id="UP000182306">
    <property type="component" value="Plasmid C"/>
</dbReference>
<dbReference type="InterPro" id="IPR014004">
    <property type="entry name" value="Transpt-assoc_nodulatn_dom_bac"/>
</dbReference>
<gene>
    <name evidence="3" type="ORF">SAMCFNEI73_pC0117</name>
</gene>
<protein>
    <recommendedName>
        <fullName evidence="2">BON domain-containing protein</fullName>
    </recommendedName>
</protein>
<dbReference type="Gene3D" id="3.30.1340.30">
    <property type="match status" value="1"/>
</dbReference>
<name>A0A1L3LUU4_9HYPH</name>
<dbReference type="EMBL" id="CP013110">
    <property type="protein sequence ID" value="APG93841.1"/>
    <property type="molecule type" value="Genomic_DNA"/>
</dbReference>
<feature type="compositionally biased region" description="Basic and acidic residues" evidence="1">
    <location>
        <begin position="116"/>
        <end position="134"/>
    </location>
</feature>
<feature type="compositionally biased region" description="Basic and acidic residues" evidence="1">
    <location>
        <begin position="74"/>
        <end position="85"/>
    </location>
</feature>
<dbReference type="InterPro" id="IPR007055">
    <property type="entry name" value="BON_dom"/>
</dbReference>
<feature type="compositionally biased region" description="Basic and acidic residues" evidence="1">
    <location>
        <begin position="22"/>
        <end position="66"/>
    </location>
</feature>
<keyword evidence="3" id="KW-0614">Plasmid</keyword>
<feature type="region of interest" description="Disordered" evidence="1">
    <location>
        <begin position="1"/>
        <end position="147"/>
    </location>
</feature>
<evidence type="ECO:0000259" key="2">
    <source>
        <dbReference type="PROSITE" id="PS50914"/>
    </source>
</evidence>
<feature type="region of interest" description="Disordered" evidence="1">
    <location>
        <begin position="195"/>
        <end position="217"/>
    </location>
</feature>
<evidence type="ECO:0000313" key="3">
    <source>
        <dbReference type="EMBL" id="APG93841.1"/>
    </source>
</evidence>
<dbReference type="KEGG" id="same:SAMCFNEI73_pC0117"/>
<dbReference type="AlphaFoldDB" id="A0A1L3LUU4"/>
<dbReference type="PANTHER" id="PTHR34606">
    <property type="entry name" value="BON DOMAIN-CONTAINING PROTEIN"/>
    <property type="match status" value="1"/>
</dbReference>
<dbReference type="InterPro" id="IPR051686">
    <property type="entry name" value="Lipoprotein_DolP"/>
</dbReference>
<feature type="domain" description="BON" evidence="2">
    <location>
        <begin position="145"/>
        <end position="213"/>
    </location>
</feature>
<dbReference type="PROSITE" id="PS50914">
    <property type="entry name" value="BON"/>
    <property type="match status" value="1"/>
</dbReference>
<evidence type="ECO:0000313" key="4">
    <source>
        <dbReference type="Proteomes" id="UP000182306"/>
    </source>
</evidence>
<reference evidence="3 4" key="1">
    <citation type="submission" date="2015-10" db="EMBL/GenBank/DDBJ databases">
        <title>Genomic differences between typical nodule nitrogen-fixing rhizobial strains and those coming from bean seeds.</title>
        <authorList>
            <person name="Peralta H."/>
            <person name="Aguilar-Vera A."/>
            <person name="Diaz R."/>
            <person name="Mora Y."/>
            <person name="Martinez-Batallar G."/>
            <person name="Salazar E."/>
            <person name="Vargas-Lagunas C."/>
            <person name="Encarnacion S."/>
            <person name="Girard L."/>
            <person name="Mora J."/>
        </authorList>
    </citation>
    <scope>NUCLEOTIDE SEQUENCE [LARGE SCALE GENOMIC DNA]</scope>
    <source>
        <strain evidence="3 4">CFNEI 73</strain>
        <plasmid evidence="3 4">C</plasmid>
    </source>
</reference>
<dbReference type="SMART" id="SM00749">
    <property type="entry name" value="BON"/>
    <property type="match status" value="1"/>
</dbReference>
<proteinExistence type="predicted"/>
<keyword evidence="4" id="KW-1185">Reference proteome</keyword>
<organism evidence="3 4">
    <name type="scientific">Sinorhizobium americanum</name>
    <dbReference type="NCBI Taxonomy" id="194963"/>
    <lineage>
        <taxon>Bacteria</taxon>
        <taxon>Pseudomonadati</taxon>
        <taxon>Pseudomonadota</taxon>
        <taxon>Alphaproteobacteria</taxon>
        <taxon>Hyphomicrobiales</taxon>
        <taxon>Rhizobiaceae</taxon>
        <taxon>Sinorhizobium/Ensifer group</taxon>
        <taxon>Sinorhizobium</taxon>
    </lineage>
</organism>